<dbReference type="AlphaFoldDB" id="A0A1Q5NZP0"/>
<proteinExistence type="predicted"/>
<comment type="caution">
    <text evidence="1">The sequence shown here is derived from an EMBL/GenBank/DDBJ whole genome shotgun (WGS) entry which is preliminary data.</text>
</comment>
<organism evidence="1 2">
    <name type="scientific">Domibacillus mangrovi</name>
    <dbReference type="NCBI Taxonomy" id="1714354"/>
    <lineage>
        <taxon>Bacteria</taxon>
        <taxon>Bacillati</taxon>
        <taxon>Bacillota</taxon>
        <taxon>Bacilli</taxon>
        <taxon>Bacillales</taxon>
        <taxon>Bacillaceae</taxon>
        <taxon>Domibacillus</taxon>
    </lineage>
</organism>
<name>A0A1Q5NZP0_9BACI</name>
<accession>A0A1Q5NZP0</accession>
<dbReference type="RefSeq" id="WP_073712824.1">
    <property type="nucleotide sequence ID" value="NZ_MRWQ01000024.1"/>
</dbReference>
<reference evidence="1 2" key="1">
    <citation type="submission" date="2016-12" db="EMBL/GenBank/DDBJ databases">
        <title>Domibacillus sp. SAOS 44 whole genome sequencing.</title>
        <authorList>
            <person name="Verma A."/>
            <person name="Krishnamurthi S."/>
        </authorList>
    </citation>
    <scope>NUCLEOTIDE SEQUENCE [LARGE SCALE GENOMIC DNA]</scope>
    <source>
        <strain evidence="1 2">SAOS 44</strain>
    </source>
</reference>
<evidence type="ECO:0000313" key="2">
    <source>
        <dbReference type="Proteomes" id="UP000186524"/>
    </source>
</evidence>
<evidence type="ECO:0000313" key="1">
    <source>
        <dbReference type="EMBL" id="OKL35378.1"/>
    </source>
</evidence>
<gene>
    <name evidence="1" type="ORF">BLL40_15820</name>
</gene>
<dbReference type="Proteomes" id="UP000186524">
    <property type="component" value="Unassembled WGS sequence"/>
</dbReference>
<keyword evidence="2" id="KW-1185">Reference proteome</keyword>
<protein>
    <submittedName>
        <fullName evidence="1">Uncharacterized protein</fullName>
    </submittedName>
</protein>
<dbReference type="STRING" id="1714354.BLL40_15820"/>
<dbReference type="EMBL" id="MRWQ01000024">
    <property type="protein sequence ID" value="OKL35378.1"/>
    <property type="molecule type" value="Genomic_DNA"/>
</dbReference>
<sequence length="140" mass="16057">MEKGFIEIKLLGHTVFLTADEVQQLLKKDKAIWSEAIKRGKYILRSRKQRESGKQKNKKMNRGEEMRRKLFYYQEGNQIPVILHTASGSAGTARLQRGFIKTLQVSTMLKIAYSMHIKNQNRNKRGGAAKTNVAASFLIF</sequence>